<organism evidence="2 3">
    <name type="scientific">Agromyces humatus</name>
    <dbReference type="NCBI Taxonomy" id="279573"/>
    <lineage>
        <taxon>Bacteria</taxon>
        <taxon>Bacillati</taxon>
        <taxon>Actinomycetota</taxon>
        <taxon>Actinomycetes</taxon>
        <taxon>Micrococcales</taxon>
        <taxon>Microbacteriaceae</taxon>
        <taxon>Agromyces</taxon>
    </lineage>
</organism>
<evidence type="ECO:0000313" key="2">
    <source>
        <dbReference type="EMBL" id="GAA1753396.1"/>
    </source>
</evidence>
<accession>A0ABN2KD70</accession>
<proteinExistence type="predicted"/>
<gene>
    <name evidence="2" type="ORF">GCM10009747_08860</name>
</gene>
<keyword evidence="3" id="KW-1185">Reference proteome</keyword>
<dbReference type="GO" id="GO:0016787">
    <property type="term" value="F:hydrolase activity"/>
    <property type="evidence" value="ECO:0007669"/>
    <property type="project" value="UniProtKB-KW"/>
</dbReference>
<evidence type="ECO:0000259" key="1">
    <source>
        <dbReference type="SMART" id="SM00849"/>
    </source>
</evidence>
<dbReference type="InterPro" id="IPR001279">
    <property type="entry name" value="Metallo-B-lactamas"/>
</dbReference>
<dbReference type="EMBL" id="BAAANH010000002">
    <property type="protein sequence ID" value="GAA1753396.1"/>
    <property type="molecule type" value="Genomic_DNA"/>
</dbReference>
<feature type="domain" description="Metallo-beta-lactamase" evidence="1">
    <location>
        <begin position="34"/>
        <end position="201"/>
    </location>
</feature>
<keyword evidence="2" id="KW-0378">Hydrolase</keyword>
<dbReference type="InterPro" id="IPR036866">
    <property type="entry name" value="RibonucZ/Hydroxyglut_hydro"/>
</dbReference>
<dbReference type="Pfam" id="PF13483">
    <property type="entry name" value="Lactamase_B_3"/>
    <property type="match status" value="1"/>
</dbReference>
<protein>
    <submittedName>
        <fullName evidence="2">MBL fold hydrolase</fullName>
    </submittedName>
</protein>
<dbReference type="PANTHER" id="PTHR43546:SF3">
    <property type="entry name" value="UPF0173 METAL-DEPENDENT HYDROLASE MJ1163"/>
    <property type="match status" value="1"/>
</dbReference>
<comment type="caution">
    <text evidence="2">The sequence shown here is derived from an EMBL/GenBank/DDBJ whole genome shotgun (WGS) entry which is preliminary data.</text>
</comment>
<dbReference type="PANTHER" id="PTHR43546">
    <property type="entry name" value="UPF0173 METAL-DEPENDENT HYDROLASE MJ1163-RELATED"/>
    <property type="match status" value="1"/>
</dbReference>
<dbReference type="Gene3D" id="3.60.15.10">
    <property type="entry name" value="Ribonuclease Z/Hydroxyacylglutathione hydrolase-like"/>
    <property type="match status" value="1"/>
</dbReference>
<dbReference type="Proteomes" id="UP001500506">
    <property type="component" value="Unassembled WGS sequence"/>
</dbReference>
<reference evidence="2 3" key="1">
    <citation type="journal article" date="2019" name="Int. J. Syst. Evol. Microbiol.">
        <title>The Global Catalogue of Microorganisms (GCM) 10K type strain sequencing project: providing services to taxonomists for standard genome sequencing and annotation.</title>
        <authorList>
            <consortium name="The Broad Institute Genomics Platform"/>
            <consortium name="The Broad Institute Genome Sequencing Center for Infectious Disease"/>
            <person name="Wu L."/>
            <person name="Ma J."/>
        </authorList>
    </citation>
    <scope>NUCLEOTIDE SEQUENCE [LARGE SCALE GENOMIC DNA]</scope>
    <source>
        <strain evidence="2 3">JCM 14319</strain>
    </source>
</reference>
<dbReference type="SMART" id="SM00849">
    <property type="entry name" value="Lactamase_B"/>
    <property type="match status" value="1"/>
</dbReference>
<name>A0ABN2KD70_9MICO</name>
<evidence type="ECO:0000313" key="3">
    <source>
        <dbReference type="Proteomes" id="UP001500506"/>
    </source>
</evidence>
<dbReference type="SUPFAM" id="SSF56281">
    <property type="entry name" value="Metallo-hydrolase/oxidoreductase"/>
    <property type="match status" value="1"/>
</dbReference>
<dbReference type="InterPro" id="IPR050114">
    <property type="entry name" value="UPF0173_UPF0282_UlaG_hydrolase"/>
</dbReference>
<sequence length="239" mass="25623">MVRFWQARGTAPGNGLRRVAARVLARGMRLTKLEHAALVIEDSGDLLFIDPGKFTTPITESAGAAAVVITHQHDDHWTPDQLRRILEANTAVRIFGPAGVAAAASDFDVEVVDAGDEVEAGPFRLRFFGGKHAVIHRSIPVIDNVGVLVNDALYYGGDSFALPEGVAVEVLAAPAAAPWMKISEAMDYVEAVAPRRAFPTHEMLLSQAGKALSNTRLAWATEQGGGEYLPLEPGDTIDF</sequence>